<name>A0AAD6QFX6_9ROSI</name>
<accession>A0AAD6QFX6</accession>
<dbReference type="AlphaFoldDB" id="A0AAD6QFX6"/>
<evidence type="ECO:0000256" key="1">
    <source>
        <dbReference type="SAM" id="MobiDB-lite"/>
    </source>
</evidence>
<gene>
    <name evidence="2" type="ORF">NC653_018197</name>
</gene>
<sequence length="22" mass="2565">MCQKERKRKVLQSSNSVQGEKT</sequence>
<dbReference type="EMBL" id="JAQIZT010000007">
    <property type="protein sequence ID" value="KAJ6989639.1"/>
    <property type="molecule type" value="Genomic_DNA"/>
</dbReference>
<feature type="compositionally biased region" description="Basic residues" evidence="1">
    <location>
        <begin position="1"/>
        <end position="10"/>
    </location>
</feature>
<keyword evidence="3" id="KW-1185">Reference proteome</keyword>
<feature type="region of interest" description="Disordered" evidence="1">
    <location>
        <begin position="1"/>
        <end position="22"/>
    </location>
</feature>
<comment type="caution">
    <text evidence="2">The sequence shown here is derived from an EMBL/GenBank/DDBJ whole genome shotgun (WGS) entry which is preliminary data.</text>
</comment>
<protein>
    <submittedName>
        <fullName evidence="2">Uncharacterized protein</fullName>
    </submittedName>
</protein>
<proteinExistence type="predicted"/>
<evidence type="ECO:0000313" key="2">
    <source>
        <dbReference type="EMBL" id="KAJ6989639.1"/>
    </source>
</evidence>
<reference evidence="2" key="1">
    <citation type="journal article" date="2023" name="Mol. Ecol. Resour.">
        <title>Chromosome-level genome assembly of a triploid poplar Populus alba 'Berolinensis'.</title>
        <authorList>
            <person name="Chen S."/>
            <person name="Yu Y."/>
            <person name="Wang X."/>
            <person name="Wang S."/>
            <person name="Zhang T."/>
            <person name="Zhou Y."/>
            <person name="He R."/>
            <person name="Meng N."/>
            <person name="Wang Y."/>
            <person name="Liu W."/>
            <person name="Liu Z."/>
            <person name="Liu J."/>
            <person name="Guo Q."/>
            <person name="Huang H."/>
            <person name="Sederoff R.R."/>
            <person name="Wang G."/>
            <person name="Qu G."/>
            <person name="Chen S."/>
        </authorList>
    </citation>
    <scope>NUCLEOTIDE SEQUENCE</scope>
    <source>
        <strain evidence="2">SC-2020</strain>
    </source>
</reference>
<dbReference type="Proteomes" id="UP001164929">
    <property type="component" value="Chromosome 7"/>
</dbReference>
<evidence type="ECO:0000313" key="3">
    <source>
        <dbReference type="Proteomes" id="UP001164929"/>
    </source>
</evidence>
<organism evidence="2 3">
    <name type="scientific">Populus alba x Populus x berolinensis</name>
    <dbReference type="NCBI Taxonomy" id="444605"/>
    <lineage>
        <taxon>Eukaryota</taxon>
        <taxon>Viridiplantae</taxon>
        <taxon>Streptophyta</taxon>
        <taxon>Embryophyta</taxon>
        <taxon>Tracheophyta</taxon>
        <taxon>Spermatophyta</taxon>
        <taxon>Magnoliopsida</taxon>
        <taxon>eudicotyledons</taxon>
        <taxon>Gunneridae</taxon>
        <taxon>Pentapetalae</taxon>
        <taxon>rosids</taxon>
        <taxon>fabids</taxon>
        <taxon>Malpighiales</taxon>
        <taxon>Salicaceae</taxon>
        <taxon>Saliceae</taxon>
        <taxon>Populus</taxon>
    </lineage>
</organism>
<feature type="compositionally biased region" description="Polar residues" evidence="1">
    <location>
        <begin position="11"/>
        <end position="22"/>
    </location>
</feature>